<evidence type="ECO:0000259" key="8">
    <source>
        <dbReference type="PROSITE" id="PS50850"/>
    </source>
</evidence>
<dbReference type="GO" id="GO:0005886">
    <property type="term" value="C:plasma membrane"/>
    <property type="evidence" value="ECO:0007669"/>
    <property type="project" value="UniProtKB-SubCell"/>
</dbReference>
<dbReference type="InterPro" id="IPR011701">
    <property type="entry name" value="MFS"/>
</dbReference>
<keyword evidence="4 7" id="KW-1133">Transmembrane helix</keyword>
<feature type="transmembrane region" description="Helical" evidence="7">
    <location>
        <begin position="55"/>
        <end position="75"/>
    </location>
</feature>
<comment type="caution">
    <text evidence="9">The sequence shown here is derived from an EMBL/GenBank/DDBJ whole genome shotgun (WGS) entry which is preliminary data.</text>
</comment>
<dbReference type="GO" id="GO:0046677">
    <property type="term" value="P:response to antibiotic"/>
    <property type="evidence" value="ECO:0007669"/>
    <property type="project" value="UniProtKB-KW"/>
</dbReference>
<dbReference type="Proteomes" id="UP000450000">
    <property type="component" value="Unassembled WGS sequence"/>
</dbReference>
<dbReference type="PRINTS" id="PR01036">
    <property type="entry name" value="TCRTETB"/>
</dbReference>
<keyword evidence="3 7" id="KW-0812">Transmembrane</keyword>
<dbReference type="PROSITE" id="PS50850">
    <property type="entry name" value="MFS"/>
    <property type="match status" value="1"/>
</dbReference>
<dbReference type="Pfam" id="PF07690">
    <property type="entry name" value="MFS_1"/>
    <property type="match status" value="1"/>
</dbReference>
<feature type="transmembrane region" description="Helical" evidence="7">
    <location>
        <begin position="385"/>
        <end position="406"/>
    </location>
</feature>
<evidence type="ECO:0000256" key="6">
    <source>
        <dbReference type="ARBA" id="ARBA00023251"/>
    </source>
</evidence>
<dbReference type="OrthoDB" id="5315310at2"/>
<feature type="transmembrane region" description="Helical" evidence="7">
    <location>
        <begin position="87"/>
        <end position="106"/>
    </location>
</feature>
<dbReference type="PANTHER" id="PTHR42718:SF9">
    <property type="entry name" value="MAJOR FACILITATOR SUPERFAMILY MULTIDRUG TRANSPORTER MFSC"/>
    <property type="match status" value="1"/>
</dbReference>
<sequence length="547" mass="56734">MSARTGVSGDSSEMVTAARPVLLTLASGQFLMALDSSVMNVSIATVAKDVGTSVTGIQGAITAYTLVMAVLMIPGGKVGALIGRKRAFMIGCAVYGCGSFTTSIAPNLPVLLLGWSFLEGVGAALILPAIVALVAGNFAERQRPAAYGLVAAAGAIAIALGPLIGGIATTYFSWRWVFAGEVVVVLAILALARRMADAPPDRRPRVDVVGAVLSALGLGTFVYGVLRSDEWGWFRPKPGEPSWFGISPVVWLMLAGVFVMWLFLRWESRLMKSGREPLVDLTMLHNRQLSGGLTMFFFQYLIQMGVFFVVPLYLSVALGLSALTTGVRVMPLSLTLLLAAVGIPRLFPQVSPRAVVRIGLLAMMAGAVVLMAALDTSSGAEVTTIPLLLVGLGMGALASQLGSVTVSAVPDEQSAEVGGVQNTVTNLGASIGTALAGSIMIGVLTASFLNNVEQNPAFPPEVKSQATVQLSGGVPFISDAQLRTALDEAGASSEVTQAALDANADARIDGLKAALAILVLTGLIGLFFVQRIPTTQPGSEHSSGYSG</sequence>
<dbReference type="InterPro" id="IPR020846">
    <property type="entry name" value="MFS_dom"/>
</dbReference>
<proteinExistence type="predicted"/>
<dbReference type="RefSeq" id="WP_153468739.1">
    <property type="nucleotide sequence ID" value="NZ_WBOF01000003.1"/>
</dbReference>
<dbReference type="CDD" id="cd17321">
    <property type="entry name" value="MFS_MMR_MDR_like"/>
    <property type="match status" value="1"/>
</dbReference>
<keyword evidence="6" id="KW-0046">Antibiotic resistance</keyword>
<dbReference type="InterPro" id="IPR036259">
    <property type="entry name" value="MFS_trans_sf"/>
</dbReference>
<dbReference type="EMBL" id="WBOF01000003">
    <property type="protein sequence ID" value="MQS16959.1"/>
    <property type="molecule type" value="Genomic_DNA"/>
</dbReference>
<feature type="transmembrane region" description="Helical" evidence="7">
    <location>
        <begin position="174"/>
        <end position="192"/>
    </location>
</feature>
<feature type="transmembrane region" description="Helical" evidence="7">
    <location>
        <begin position="354"/>
        <end position="373"/>
    </location>
</feature>
<feature type="transmembrane region" description="Helical" evidence="7">
    <location>
        <begin position="297"/>
        <end position="323"/>
    </location>
</feature>
<evidence type="ECO:0000256" key="7">
    <source>
        <dbReference type="SAM" id="Phobius"/>
    </source>
</evidence>
<dbReference type="AlphaFoldDB" id="A0A6N7L2N7"/>
<feature type="transmembrane region" description="Helical" evidence="7">
    <location>
        <begin position="243"/>
        <end position="264"/>
    </location>
</feature>
<feature type="domain" description="Major facilitator superfamily (MFS) profile" evidence="8">
    <location>
        <begin position="21"/>
        <end position="533"/>
    </location>
</feature>
<keyword evidence="10" id="KW-1185">Reference proteome</keyword>
<evidence type="ECO:0000256" key="5">
    <source>
        <dbReference type="ARBA" id="ARBA00023136"/>
    </source>
</evidence>
<reference evidence="9 10" key="1">
    <citation type="submission" date="2019-09" db="EMBL/GenBank/DDBJ databases">
        <title>Genome Sequences of Streptomyces kaniharaensis ATCC 21070.</title>
        <authorList>
            <person name="Zhu W."/>
            <person name="De Crecy-Lagard V."/>
            <person name="Richards N.G."/>
        </authorList>
    </citation>
    <scope>NUCLEOTIDE SEQUENCE [LARGE SCALE GENOMIC DNA]</scope>
    <source>
        <strain evidence="9 10">SF-557</strain>
    </source>
</reference>
<gene>
    <name evidence="9" type="ORF">F7Q99_33420</name>
</gene>
<keyword evidence="2" id="KW-0813">Transport</keyword>
<feature type="transmembrane region" description="Helical" evidence="7">
    <location>
        <begin position="204"/>
        <end position="223"/>
    </location>
</feature>
<evidence type="ECO:0000256" key="4">
    <source>
        <dbReference type="ARBA" id="ARBA00022989"/>
    </source>
</evidence>
<name>A0A6N7L2N7_9ACTN</name>
<evidence type="ECO:0000313" key="9">
    <source>
        <dbReference type="EMBL" id="MQS16959.1"/>
    </source>
</evidence>
<evidence type="ECO:0000256" key="1">
    <source>
        <dbReference type="ARBA" id="ARBA00004651"/>
    </source>
</evidence>
<dbReference type="Gene3D" id="1.20.1250.20">
    <property type="entry name" value="MFS general substrate transporter like domains"/>
    <property type="match status" value="1"/>
</dbReference>
<accession>A0A6N7L2N7</accession>
<feature type="transmembrane region" description="Helical" evidence="7">
    <location>
        <begin position="146"/>
        <end position="168"/>
    </location>
</feature>
<protein>
    <submittedName>
        <fullName evidence="9">MFS transporter</fullName>
    </submittedName>
</protein>
<feature type="transmembrane region" description="Helical" evidence="7">
    <location>
        <begin position="427"/>
        <end position="449"/>
    </location>
</feature>
<dbReference type="SUPFAM" id="SSF103473">
    <property type="entry name" value="MFS general substrate transporter"/>
    <property type="match status" value="1"/>
</dbReference>
<feature type="transmembrane region" description="Helical" evidence="7">
    <location>
        <begin position="510"/>
        <end position="529"/>
    </location>
</feature>
<dbReference type="Gene3D" id="1.20.1720.10">
    <property type="entry name" value="Multidrug resistance protein D"/>
    <property type="match status" value="1"/>
</dbReference>
<dbReference type="GO" id="GO:0022857">
    <property type="term" value="F:transmembrane transporter activity"/>
    <property type="evidence" value="ECO:0007669"/>
    <property type="project" value="InterPro"/>
</dbReference>
<keyword evidence="5 7" id="KW-0472">Membrane</keyword>
<dbReference type="PANTHER" id="PTHR42718">
    <property type="entry name" value="MAJOR FACILITATOR SUPERFAMILY MULTIDRUG TRANSPORTER MFSC"/>
    <property type="match status" value="1"/>
</dbReference>
<evidence type="ECO:0000256" key="2">
    <source>
        <dbReference type="ARBA" id="ARBA00022448"/>
    </source>
</evidence>
<feature type="transmembrane region" description="Helical" evidence="7">
    <location>
        <begin position="329"/>
        <end position="347"/>
    </location>
</feature>
<organism evidence="9 10">
    <name type="scientific">Streptomyces kaniharaensis</name>
    <dbReference type="NCBI Taxonomy" id="212423"/>
    <lineage>
        <taxon>Bacteria</taxon>
        <taxon>Bacillati</taxon>
        <taxon>Actinomycetota</taxon>
        <taxon>Actinomycetes</taxon>
        <taxon>Kitasatosporales</taxon>
        <taxon>Streptomycetaceae</taxon>
        <taxon>Streptomyces</taxon>
    </lineage>
</organism>
<evidence type="ECO:0000256" key="3">
    <source>
        <dbReference type="ARBA" id="ARBA00022692"/>
    </source>
</evidence>
<evidence type="ECO:0000313" key="10">
    <source>
        <dbReference type="Proteomes" id="UP000450000"/>
    </source>
</evidence>
<feature type="transmembrane region" description="Helical" evidence="7">
    <location>
        <begin position="112"/>
        <end position="134"/>
    </location>
</feature>
<comment type="subcellular location">
    <subcellularLocation>
        <location evidence="1">Cell membrane</location>
        <topology evidence="1">Multi-pass membrane protein</topology>
    </subcellularLocation>
</comment>